<dbReference type="SUPFAM" id="SSF53474">
    <property type="entry name" value="alpha/beta-Hydrolases"/>
    <property type="match status" value="1"/>
</dbReference>
<dbReference type="OrthoDB" id="5477453at2"/>
<evidence type="ECO:0000313" key="2">
    <source>
        <dbReference type="EMBL" id="SEU37698.1"/>
    </source>
</evidence>
<dbReference type="Gene3D" id="3.40.50.1820">
    <property type="entry name" value="alpha/beta hydrolase"/>
    <property type="match status" value="1"/>
</dbReference>
<evidence type="ECO:0000313" key="4">
    <source>
        <dbReference type="Proteomes" id="UP000321514"/>
    </source>
</evidence>
<proteinExistence type="predicted"/>
<accession>A0A511T998</accession>
<dbReference type="STRING" id="1334629.MFUL124B02_40625"/>
<evidence type="ECO:0000313" key="3">
    <source>
        <dbReference type="Proteomes" id="UP000183760"/>
    </source>
</evidence>
<dbReference type="AlphaFoldDB" id="A0A511T998"/>
<dbReference type="Proteomes" id="UP000183760">
    <property type="component" value="Unassembled WGS sequence"/>
</dbReference>
<dbReference type="InterPro" id="IPR029058">
    <property type="entry name" value="AB_hydrolase_fold"/>
</dbReference>
<sequence>MKKALFLGALALGTVACDPEIAQDPAVNPADVQVAEFDPSASPAVVPSPNDLAVGVDANGDPIVNAPVNPNTPAAEQEFTRDYLNTLNGFPTSAIATTVVKNLDVNTVNASTVKFLNLSAAVTGPVTPTIGYREETGQITVIPPQPQGWPKGGKYAVVIVGGDKGVKTKDGKSIIGTATWSLASSTLPLVNCPDNNLASDNCTLATELIPSTERDPAARLADQLNSAKRLEQMRRGYAPLLDLVSAQNGLDRNDLVLAWTFSIMNQPEMTFDPTNSIIPFPNDLLRVPRTATAPAHLNLPVPPGTGTVQDLIKGLNTLDGWSTTAPIISENGATRGIIEGDLKVDPATVALGKQVLFVKLTPGGNQPKVKVCINCVSSAKRDGSAADPAPQQLQIIPEIPLDPASQYAVVVLRGVKEQAAEGAKARAVAVPAAQALMKLSAPLFVDGKSQVAAVPNATAAAVEPARAAMKPLFDALAANGIARKDILLAWAFTTQSTRTVLESLHKAPAAPLPDSPVSLVDQTANIIGAMEALSLEHESVGRAVAGTFLSPFLLDDTNGALNPARPQHLDHIPFLLILPAAAPTNAAGYRTVVFGHGLGGNRTDVLAIANKLNAAGYAVAAIDTVFHGERTSCAGITAASGTGPITTPDMACATGTCDVTPGSATFGRCVAPDTAIACNPLAGGDAVCAGAGQGVCLNNGKCEGGDFRRASAGGPPVVSSWNFLNLTNLFATRDNFRHHVLDISQFTRVLASDGLRGMLNGMSEGRFLDTSSVDYVGQSLGGFQGTLSASVNERMRRVALNVPGGDLVDTLLTSTNPTFVARREGFLSFLESVGRVSGTPGFDEFIVLARTILDPAGPRNYGWYLENFDKAPAGREAFIQYIQGDEVIPNPVTQGLIASANRDPEAPRTVQSYMAQVDFLPTSARHAFLLIINAQDPGNAMLRSVRDTAQAQVIQFLNTGTANE</sequence>
<dbReference type="EMBL" id="FOIB01000012">
    <property type="protein sequence ID" value="SEU37698.1"/>
    <property type="molecule type" value="Genomic_DNA"/>
</dbReference>
<keyword evidence="3" id="KW-1185">Reference proteome</keyword>
<protein>
    <submittedName>
        <fullName evidence="2">Virulence factor lipase N-terminal</fullName>
    </submittedName>
</protein>
<evidence type="ECO:0000313" key="1">
    <source>
        <dbReference type="EMBL" id="GEN10755.1"/>
    </source>
</evidence>
<name>A0A511T998_MYXFU</name>
<dbReference type="Proteomes" id="UP000321514">
    <property type="component" value="Unassembled WGS sequence"/>
</dbReference>
<reference evidence="2 3" key="1">
    <citation type="submission" date="2016-10" db="EMBL/GenBank/DDBJ databases">
        <authorList>
            <person name="Varghese N."/>
            <person name="Submissions S."/>
        </authorList>
    </citation>
    <scope>NUCLEOTIDE SEQUENCE [LARGE SCALE GENOMIC DNA]</scope>
    <source>
        <strain evidence="2 3">DSM 16525</strain>
    </source>
</reference>
<dbReference type="RefSeq" id="WP_074958217.1">
    <property type="nucleotide sequence ID" value="NZ_BJXR01000040.1"/>
</dbReference>
<reference evidence="1 4" key="2">
    <citation type="submission" date="2019-07" db="EMBL/GenBank/DDBJ databases">
        <title>Whole genome shotgun sequence of Myxococcus fulvus NBRC 100333.</title>
        <authorList>
            <person name="Hosoyama A."/>
            <person name="Uohara A."/>
            <person name="Ohji S."/>
            <person name="Ichikawa N."/>
        </authorList>
    </citation>
    <scope>NUCLEOTIDE SEQUENCE [LARGE SCALE GENOMIC DNA]</scope>
    <source>
        <strain evidence="1 4">NBRC 100333</strain>
    </source>
</reference>
<comment type="caution">
    <text evidence="1">The sequence shown here is derived from an EMBL/GenBank/DDBJ whole genome shotgun (WGS) entry which is preliminary data.</text>
</comment>
<dbReference type="PROSITE" id="PS51257">
    <property type="entry name" value="PROKAR_LIPOPROTEIN"/>
    <property type="match status" value="1"/>
</dbReference>
<organism evidence="1 4">
    <name type="scientific">Myxococcus fulvus</name>
    <dbReference type="NCBI Taxonomy" id="33"/>
    <lineage>
        <taxon>Bacteria</taxon>
        <taxon>Pseudomonadati</taxon>
        <taxon>Myxococcota</taxon>
        <taxon>Myxococcia</taxon>
        <taxon>Myxococcales</taxon>
        <taxon>Cystobacterineae</taxon>
        <taxon>Myxococcaceae</taxon>
        <taxon>Myxococcus</taxon>
    </lineage>
</organism>
<gene>
    <name evidence="1" type="ORF">MFU01_57920</name>
    <name evidence="2" type="ORF">SAMN05443572_112195</name>
</gene>
<dbReference type="EMBL" id="BJXR01000040">
    <property type="protein sequence ID" value="GEN10755.1"/>
    <property type="molecule type" value="Genomic_DNA"/>
</dbReference>